<protein>
    <submittedName>
        <fullName evidence="1">Uncharacterized protein</fullName>
    </submittedName>
</protein>
<dbReference type="KEGG" id="vta:B0869"/>
<dbReference type="EMBL" id="LT960612">
    <property type="protein sequence ID" value="SON52480.1"/>
    <property type="molecule type" value="Genomic_DNA"/>
</dbReference>
<keyword evidence="2" id="KW-1185">Reference proteome</keyword>
<dbReference type="Proteomes" id="UP000235828">
    <property type="component" value="Chromosome B"/>
</dbReference>
<accession>A0A2N8ZKP1</accession>
<reference evidence="1 2" key="1">
    <citation type="submission" date="2017-10" db="EMBL/GenBank/DDBJ databases">
        <authorList>
            <person name="Banno H."/>
            <person name="Chua N.-H."/>
        </authorList>
    </citation>
    <scope>NUCLEOTIDE SEQUENCE [LARGE SCALE GENOMIC DNA]</scope>
    <source>
        <strain evidence="1">Vibrio tapetis CECT4600</strain>
    </source>
</reference>
<dbReference type="AlphaFoldDB" id="A0A2N8ZKP1"/>
<proteinExistence type="predicted"/>
<gene>
    <name evidence="1" type="ORF">VTAP4600_B0869</name>
</gene>
<organism evidence="1 2">
    <name type="scientific">Vibrio tapetis subsp. tapetis</name>
    <dbReference type="NCBI Taxonomy" id="1671868"/>
    <lineage>
        <taxon>Bacteria</taxon>
        <taxon>Pseudomonadati</taxon>
        <taxon>Pseudomonadota</taxon>
        <taxon>Gammaproteobacteria</taxon>
        <taxon>Vibrionales</taxon>
        <taxon>Vibrionaceae</taxon>
        <taxon>Vibrio</taxon>
    </lineage>
</organism>
<evidence type="ECO:0000313" key="2">
    <source>
        <dbReference type="Proteomes" id="UP000235828"/>
    </source>
</evidence>
<sequence>MSQYLTTYCCFKTHPEIGLLSVSFYSFYCKPPILGDFFFCNYD</sequence>
<name>A0A2N8ZKP1_9VIBR</name>
<evidence type="ECO:0000313" key="1">
    <source>
        <dbReference type="EMBL" id="SON52480.1"/>
    </source>
</evidence>